<gene>
    <name evidence="2" type="ORF">FB45DRAFT_1116051</name>
</gene>
<evidence type="ECO:0000313" key="3">
    <source>
        <dbReference type="Proteomes" id="UP001221142"/>
    </source>
</evidence>
<sequence>MYMGRETSVNGAVGGGKSRPVSMAWWFVKRDGFRTSHSDRRAAWDSRVEREGARPQKPQRVAQGADRRRALECAMDTIQSKKSGEARRSMKTVGCDELEHGSTAAKTIRLTSASSKEKGRGHGLFIDFGVPLEGGVQIDFVLSRVHPEQLTKRAGNVEPRRDVHLIDLDPGGKVQVEVWEFRNGRRTLGNFASAPKPSPDR</sequence>
<dbReference type="Proteomes" id="UP001221142">
    <property type="component" value="Unassembled WGS sequence"/>
</dbReference>
<dbReference type="EMBL" id="JARKIF010000003">
    <property type="protein sequence ID" value="KAJ7644536.1"/>
    <property type="molecule type" value="Genomic_DNA"/>
</dbReference>
<protein>
    <submittedName>
        <fullName evidence="2">Uncharacterized protein</fullName>
    </submittedName>
</protein>
<evidence type="ECO:0000256" key="1">
    <source>
        <dbReference type="SAM" id="MobiDB-lite"/>
    </source>
</evidence>
<name>A0AAD7FYD9_9AGAR</name>
<feature type="region of interest" description="Disordered" evidence="1">
    <location>
        <begin position="35"/>
        <end position="67"/>
    </location>
</feature>
<organism evidence="2 3">
    <name type="scientific">Roridomyces roridus</name>
    <dbReference type="NCBI Taxonomy" id="1738132"/>
    <lineage>
        <taxon>Eukaryota</taxon>
        <taxon>Fungi</taxon>
        <taxon>Dikarya</taxon>
        <taxon>Basidiomycota</taxon>
        <taxon>Agaricomycotina</taxon>
        <taxon>Agaricomycetes</taxon>
        <taxon>Agaricomycetidae</taxon>
        <taxon>Agaricales</taxon>
        <taxon>Marasmiineae</taxon>
        <taxon>Mycenaceae</taxon>
        <taxon>Roridomyces</taxon>
    </lineage>
</organism>
<dbReference type="AlphaFoldDB" id="A0AAD7FYD9"/>
<reference evidence="2" key="1">
    <citation type="submission" date="2023-03" db="EMBL/GenBank/DDBJ databases">
        <title>Massive genome expansion in bonnet fungi (Mycena s.s.) driven by repeated elements and novel gene families across ecological guilds.</title>
        <authorList>
            <consortium name="Lawrence Berkeley National Laboratory"/>
            <person name="Harder C.B."/>
            <person name="Miyauchi S."/>
            <person name="Viragh M."/>
            <person name="Kuo A."/>
            <person name="Thoen E."/>
            <person name="Andreopoulos B."/>
            <person name="Lu D."/>
            <person name="Skrede I."/>
            <person name="Drula E."/>
            <person name="Henrissat B."/>
            <person name="Morin E."/>
            <person name="Kohler A."/>
            <person name="Barry K."/>
            <person name="LaButti K."/>
            <person name="Morin E."/>
            <person name="Salamov A."/>
            <person name="Lipzen A."/>
            <person name="Mereny Z."/>
            <person name="Hegedus B."/>
            <person name="Baldrian P."/>
            <person name="Stursova M."/>
            <person name="Weitz H."/>
            <person name="Taylor A."/>
            <person name="Grigoriev I.V."/>
            <person name="Nagy L.G."/>
            <person name="Martin F."/>
            <person name="Kauserud H."/>
        </authorList>
    </citation>
    <scope>NUCLEOTIDE SEQUENCE</scope>
    <source>
        <strain evidence="2">9284</strain>
    </source>
</reference>
<comment type="caution">
    <text evidence="2">The sequence shown here is derived from an EMBL/GenBank/DDBJ whole genome shotgun (WGS) entry which is preliminary data.</text>
</comment>
<keyword evidence="3" id="KW-1185">Reference proteome</keyword>
<proteinExistence type="predicted"/>
<feature type="compositionally biased region" description="Basic and acidic residues" evidence="1">
    <location>
        <begin position="35"/>
        <end position="54"/>
    </location>
</feature>
<accession>A0AAD7FYD9</accession>
<evidence type="ECO:0000313" key="2">
    <source>
        <dbReference type="EMBL" id="KAJ7644536.1"/>
    </source>
</evidence>